<accession>A0A1H5U1F5</accession>
<reference evidence="1 2" key="1">
    <citation type="submission" date="2016-10" db="EMBL/GenBank/DDBJ databases">
        <authorList>
            <person name="de Groot N.N."/>
        </authorList>
    </citation>
    <scope>NUCLEOTIDE SEQUENCE [LARGE SCALE GENOMIC DNA]</scope>
    <source>
        <strain evidence="1 2">D15d</strain>
    </source>
</reference>
<protein>
    <submittedName>
        <fullName evidence="1">Uncharacterized protein</fullName>
    </submittedName>
</protein>
<evidence type="ECO:0000313" key="2">
    <source>
        <dbReference type="Proteomes" id="UP000236726"/>
    </source>
</evidence>
<keyword evidence="2" id="KW-1185">Reference proteome</keyword>
<evidence type="ECO:0000313" key="1">
    <source>
        <dbReference type="EMBL" id="SEF68905.1"/>
    </source>
</evidence>
<gene>
    <name evidence="1" type="ORF">SAMN05216537_10621</name>
</gene>
<dbReference type="Proteomes" id="UP000236726">
    <property type="component" value="Unassembled WGS sequence"/>
</dbReference>
<proteinExistence type="predicted"/>
<sequence length="40" mass="4926">MIVECWNTLEIQEKVYSDYNFKKTNISFYGMIGFEWRIMP</sequence>
<organism evidence="1 2">
    <name type="scientific">Lachnospira multipara</name>
    <dbReference type="NCBI Taxonomy" id="28051"/>
    <lineage>
        <taxon>Bacteria</taxon>
        <taxon>Bacillati</taxon>
        <taxon>Bacillota</taxon>
        <taxon>Clostridia</taxon>
        <taxon>Lachnospirales</taxon>
        <taxon>Lachnospiraceae</taxon>
        <taxon>Lachnospira</taxon>
    </lineage>
</organism>
<name>A0A1H5U1F5_9FIRM</name>
<dbReference type="EMBL" id="FNUL01000006">
    <property type="protein sequence ID" value="SEF68905.1"/>
    <property type="molecule type" value="Genomic_DNA"/>
</dbReference>
<dbReference type="AlphaFoldDB" id="A0A1H5U1F5"/>